<evidence type="ECO:0000313" key="9">
    <source>
        <dbReference type="EMBL" id="KJW05683.1"/>
    </source>
</evidence>
<feature type="binding site" evidence="7">
    <location>
        <position position="81"/>
    </location>
    <ligand>
        <name>substrate</name>
    </ligand>
</feature>
<evidence type="ECO:0000313" key="10">
    <source>
        <dbReference type="Proteomes" id="UP000033736"/>
    </source>
</evidence>
<gene>
    <name evidence="7 9" type="primary">dut</name>
    <name evidence="9" type="ORF">RAT170B_0507</name>
</gene>
<dbReference type="EMBL" id="LAOQ01000001">
    <property type="protein sequence ID" value="KJW05683.1"/>
    <property type="molecule type" value="Genomic_DNA"/>
</dbReference>
<dbReference type="HAMAP" id="MF_00116">
    <property type="entry name" value="dUTPase_bact"/>
    <property type="match status" value="1"/>
</dbReference>
<comment type="catalytic activity">
    <reaction evidence="6 7">
        <text>dUTP + H2O = dUMP + diphosphate + H(+)</text>
        <dbReference type="Rhea" id="RHEA:10248"/>
        <dbReference type="ChEBI" id="CHEBI:15377"/>
        <dbReference type="ChEBI" id="CHEBI:15378"/>
        <dbReference type="ChEBI" id="CHEBI:33019"/>
        <dbReference type="ChEBI" id="CHEBI:61555"/>
        <dbReference type="ChEBI" id="CHEBI:246422"/>
        <dbReference type="EC" id="3.6.1.23"/>
    </reaction>
</comment>
<organism evidence="9 10">
    <name type="scientific">Rickettsia argasii T170-B</name>
    <dbReference type="NCBI Taxonomy" id="1268837"/>
    <lineage>
        <taxon>Bacteria</taxon>
        <taxon>Pseudomonadati</taxon>
        <taxon>Pseudomonadota</taxon>
        <taxon>Alphaproteobacteria</taxon>
        <taxon>Rickettsiales</taxon>
        <taxon>Rickettsiaceae</taxon>
        <taxon>Rickettsieae</taxon>
        <taxon>Rickettsia</taxon>
        <taxon>spotted fever group</taxon>
    </lineage>
</organism>
<evidence type="ECO:0000256" key="3">
    <source>
        <dbReference type="ARBA" id="ARBA00022801"/>
    </source>
</evidence>
<evidence type="ECO:0000256" key="1">
    <source>
        <dbReference type="ARBA" id="ARBA00006581"/>
    </source>
</evidence>
<evidence type="ECO:0000259" key="8">
    <source>
        <dbReference type="Pfam" id="PF00692"/>
    </source>
</evidence>
<feature type="domain" description="dUTPase-like" evidence="8">
    <location>
        <begin position="17"/>
        <end position="147"/>
    </location>
</feature>
<evidence type="ECO:0000256" key="6">
    <source>
        <dbReference type="ARBA" id="ARBA00047686"/>
    </source>
</evidence>
<dbReference type="PATRIC" id="fig|1268837.3.peg.524"/>
<name>A0A0F3RHF7_9RICK</name>
<evidence type="ECO:0000256" key="5">
    <source>
        <dbReference type="ARBA" id="ARBA00023080"/>
    </source>
</evidence>
<protein>
    <recommendedName>
        <fullName evidence="7">Deoxyuridine 5'-triphosphate nucleotidohydrolase</fullName>
        <shortName evidence="7">dUTPase</shortName>
        <ecNumber evidence="7">3.6.1.23</ecNumber>
    </recommendedName>
    <alternativeName>
        <fullName evidence="7">dUTP pyrophosphatase</fullName>
    </alternativeName>
</protein>
<evidence type="ECO:0000256" key="2">
    <source>
        <dbReference type="ARBA" id="ARBA00022723"/>
    </source>
</evidence>
<comment type="pathway">
    <text evidence="7">Pyrimidine metabolism; dUMP biosynthesis; dUMP from dCTP (dUTP route): step 2/2.</text>
</comment>
<accession>A0A0F3RHF7</accession>
<feature type="binding site" evidence="7">
    <location>
        <begin position="85"/>
        <end position="87"/>
    </location>
    <ligand>
        <name>substrate</name>
    </ligand>
</feature>
<feature type="binding site" evidence="7">
    <location>
        <begin position="68"/>
        <end position="70"/>
    </location>
    <ligand>
        <name>substrate</name>
    </ligand>
</feature>
<dbReference type="EC" id="3.6.1.23" evidence="7"/>
<comment type="caution">
    <text evidence="7">Lacks conserved residue(s) required for the propagation of feature annotation.</text>
</comment>
<dbReference type="GO" id="GO:0006226">
    <property type="term" value="P:dUMP biosynthetic process"/>
    <property type="evidence" value="ECO:0007669"/>
    <property type="project" value="UniProtKB-UniRule"/>
</dbReference>
<keyword evidence="5 7" id="KW-0546">Nucleotide metabolism</keyword>
<dbReference type="Gene3D" id="2.70.40.10">
    <property type="match status" value="1"/>
</dbReference>
<evidence type="ECO:0000256" key="4">
    <source>
        <dbReference type="ARBA" id="ARBA00022842"/>
    </source>
</evidence>
<dbReference type="CDD" id="cd07557">
    <property type="entry name" value="trimeric_dUTPase"/>
    <property type="match status" value="1"/>
</dbReference>
<evidence type="ECO:0000256" key="7">
    <source>
        <dbReference type="HAMAP-Rule" id="MF_00116"/>
    </source>
</evidence>
<comment type="similarity">
    <text evidence="1 7">Belongs to the dUTPase family.</text>
</comment>
<dbReference type="NCBIfam" id="NF001862">
    <property type="entry name" value="PRK00601.1"/>
    <property type="match status" value="1"/>
</dbReference>
<reference evidence="9 10" key="1">
    <citation type="submission" date="2015-01" db="EMBL/GenBank/DDBJ databases">
        <title>Genome Sequencing of Rickettsiales /home/snadendla/prok_pipe/test/illegal_ec_num.txt.</title>
        <authorList>
            <person name="Daugherty S.C."/>
            <person name="Su Q."/>
            <person name="Abolude K."/>
            <person name="Beier-Sexton M."/>
            <person name="Carlyon J.A."/>
            <person name="Carter R."/>
            <person name="Day N.P."/>
            <person name="Dumler S.J."/>
            <person name="Dyachenko V."/>
            <person name="Godinez A."/>
            <person name="Kurtti T.J."/>
            <person name="Lichay M."/>
            <person name="Mullins K.E."/>
            <person name="Ott S."/>
            <person name="Pappas-Brown V."/>
            <person name="Paris D.H."/>
            <person name="Patel P."/>
            <person name="Richards A.L."/>
            <person name="Sadzewicz L."/>
            <person name="Sears K."/>
            <person name="Seidman D."/>
            <person name="Sengamalay N."/>
            <person name="Stenos J."/>
            <person name="Tallon L.J."/>
            <person name="Vincent G."/>
            <person name="Fraser C.M."/>
            <person name="Munderloh U."/>
            <person name="Dunning-Hotopp J.C."/>
        </authorList>
    </citation>
    <scope>NUCLEOTIDE SEQUENCE [LARGE SCALE GENOMIC DNA]</scope>
    <source>
        <strain evidence="9 10">T170-B</strain>
    </source>
</reference>
<dbReference type="GO" id="GO:0046081">
    <property type="term" value="P:dUTP catabolic process"/>
    <property type="evidence" value="ECO:0007669"/>
    <property type="project" value="InterPro"/>
</dbReference>
<dbReference type="NCBIfam" id="TIGR00576">
    <property type="entry name" value="dut"/>
    <property type="match status" value="1"/>
</dbReference>
<dbReference type="PANTHER" id="PTHR11241:SF0">
    <property type="entry name" value="DEOXYURIDINE 5'-TRIPHOSPHATE NUCLEOTIDOHYDROLASE"/>
    <property type="match status" value="1"/>
</dbReference>
<dbReference type="SUPFAM" id="SSF51283">
    <property type="entry name" value="dUTPase-like"/>
    <property type="match status" value="1"/>
</dbReference>
<keyword evidence="3 7" id="KW-0378">Hydrolase</keyword>
<dbReference type="AlphaFoldDB" id="A0A0F3RHF7"/>
<dbReference type="InterPro" id="IPR029054">
    <property type="entry name" value="dUTPase-like"/>
</dbReference>
<sequence length="148" mass="15929">MTITQVKIKKLESFSGSLPEYATEHSAGMDLIAANEQPITIKAGAIQLIPTGIAIALPDSFEAQIRPRSGLAVKHGITVANSPGTVDADYRGEIKVILINLGKEDFIIEKGMRIAQMIIAKYERILWEESNSLIETMRGSGGFGSTGV</sequence>
<keyword evidence="2 7" id="KW-0479">Metal-binding</keyword>
<dbReference type="InterPro" id="IPR033704">
    <property type="entry name" value="dUTPase_trimeric"/>
</dbReference>
<keyword evidence="4 7" id="KW-0460">Magnesium</keyword>
<dbReference type="Pfam" id="PF00692">
    <property type="entry name" value="dUTPase"/>
    <property type="match status" value="1"/>
</dbReference>
<dbReference type="GO" id="GO:0000287">
    <property type="term" value="F:magnesium ion binding"/>
    <property type="evidence" value="ECO:0007669"/>
    <property type="project" value="UniProtKB-UniRule"/>
</dbReference>
<dbReference type="GO" id="GO:0004170">
    <property type="term" value="F:dUTP diphosphatase activity"/>
    <property type="evidence" value="ECO:0007669"/>
    <property type="project" value="UniProtKB-UniRule"/>
</dbReference>
<dbReference type="Proteomes" id="UP000033736">
    <property type="component" value="Unassembled WGS sequence"/>
</dbReference>
<dbReference type="PANTHER" id="PTHR11241">
    <property type="entry name" value="DEOXYURIDINE 5'-TRIPHOSPHATE NUCLEOTIDOHYDROLASE"/>
    <property type="match status" value="1"/>
</dbReference>
<dbReference type="FunFam" id="2.70.40.10:FF:000002">
    <property type="entry name" value="dUTP diphosphatase"/>
    <property type="match status" value="1"/>
</dbReference>
<comment type="cofactor">
    <cofactor evidence="7">
        <name>Mg(2+)</name>
        <dbReference type="ChEBI" id="CHEBI:18420"/>
    </cofactor>
</comment>
<proteinExistence type="inferred from homology"/>
<dbReference type="RefSeq" id="WP_045805491.1">
    <property type="nucleotide sequence ID" value="NZ_LAOQ01000001.1"/>
</dbReference>
<dbReference type="InterPro" id="IPR008181">
    <property type="entry name" value="dUTPase"/>
</dbReference>
<dbReference type="InterPro" id="IPR036157">
    <property type="entry name" value="dUTPase-like_sf"/>
</dbReference>
<keyword evidence="10" id="KW-1185">Reference proteome</keyword>
<comment type="function">
    <text evidence="7">This enzyme is involved in nucleotide metabolism: it produces dUMP, the immediate precursor of thymidine nucleotides and it decreases the intracellular concentration of dUTP so that uracil cannot be incorporated into DNA.</text>
</comment>
<dbReference type="UniPathway" id="UPA00610">
    <property type="reaction ID" value="UER00666"/>
</dbReference>
<comment type="caution">
    <text evidence="9">The sequence shown here is derived from an EMBL/GenBank/DDBJ whole genome shotgun (WGS) entry which is preliminary data.</text>
</comment>